<feature type="compositionally biased region" description="Basic and acidic residues" evidence="1">
    <location>
        <begin position="492"/>
        <end position="503"/>
    </location>
</feature>
<name>A0A3Q3JEA7_MONAL</name>
<evidence type="ECO:0000256" key="1">
    <source>
        <dbReference type="SAM" id="MobiDB-lite"/>
    </source>
</evidence>
<evidence type="ECO:0000313" key="2">
    <source>
        <dbReference type="Ensembl" id="ENSMALP00000017578.1"/>
    </source>
</evidence>
<proteinExistence type="predicted"/>
<dbReference type="InterPro" id="IPR026713">
    <property type="entry name" value="CRACD-like"/>
</dbReference>
<feature type="compositionally biased region" description="Polar residues" evidence="1">
    <location>
        <begin position="349"/>
        <end position="362"/>
    </location>
</feature>
<feature type="compositionally biased region" description="Acidic residues" evidence="1">
    <location>
        <begin position="12"/>
        <end position="23"/>
    </location>
</feature>
<organism evidence="2 3">
    <name type="scientific">Monopterus albus</name>
    <name type="common">Swamp eel</name>
    <dbReference type="NCBI Taxonomy" id="43700"/>
    <lineage>
        <taxon>Eukaryota</taxon>
        <taxon>Metazoa</taxon>
        <taxon>Chordata</taxon>
        <taxon>Craniata</taxon>
        <taxon>Vertebrata</taxon>
        <taxon>Euteleostomi</taxon>
        <taxon>Actinopterygii</taxon>
        <taxon>Neopterygii</taxon>
        <taxon>Teleostei</taxon>
        <taxon>Neoteleostei</taxon>
        <taxon>Acanthomorphata</taxon>
        <taxon>Anabantaria</taxon>
        <taxon>Synbranchiformes</taxon>
        <taxon>Synbranchidae</taxon>
        <taxon>Monopterus</taxon>
    </lineage>
</organism>
<dbReference type="AlphaFoldDB" id="A0A3Q3JEA7"/>
<accession>A0A3Q3JEA7</accession>
<feature type="compositionally biased region" description="Low complexity" evidence="1">
    <location>
        <begin position="267"/>
        <end position="276"/>
    </location>
</feature>
<evidence type="ECO:0000313" key="3">
    <source>
        <dbReference type="Proteomes" id="UP000261600"/>
    </source>
</evidence>
<dbReference type="PANTHER" id="PTHR47743">
    <property type="entry name" value="KIAA1210 / KIAA1211 FAMILY MEMBER"/>
    <property type="match status" value="1"/>
</dbReference>
<feature type="region of interest" description="Disordered" evidence="1">
    <location>
        <begin position="215"/>
        <end position="452"/>
    </location>
</feature>
<dbReference type="Proteomes" id="UP000261600">
    <property type="component" value="Unplaced"/>
</dbReference>
<feature type="compositionally biased region" description="Low complexity" evidence="1">
    <location>
        <begin position="304"/>
        <end position="315"/>
    </location>
</feature>
<evidence type="ECO:0008006" key="4">
    <source>
        <dbReference type="Google" id="ProtNLM"/>
    </source>
</evidence>
<feature type="compositionally biased region" description="Pro residues" evidence="1">
    <location>
        <begin position="567"/>
        <end position="576"/>
    </location>
</feature>
<feature type="compositionally biased region" description="Basic and acidic residues" evidence="1">
    <location>
        <begin position="1"/>
        <end position="11"/>
    </location>
</feature>
<feature type="region of interest" description="Disordered" evidence="1">
    <location>
        <begin position="44"/>
        <end position="201"/>
    </location>
</feature>
<feature type="compositionally biased region" description="Polar residues" evidence="1">
    <location>
        <begin position="236"/>
        <end position="245"/>
    </location>
</feature>
<dbReference type="PANTHER" id="PTHR47743:SF2">
    <property type="entry name" value="ACROSOMAL PROTEIN KIAA1210"/>
    <property type="match status" value="1"/>
</dbReference>
<feature type="compositionally biased region" description="Polar residues" evidence="1">
    <location>
        <begin position="609"/>
        <end position="628"/>
    </location>
</feature>
<dbReference type="STRING" id="43700.ENSMALP00000017578"/>
<protein>
    <recommendedName>
        <fullName evidence="4">DUF4592 domain-containing protein</fullName>
    </recommendedName>
</protein>
<feature type="compositionally biased region" description="Basic and acidic residues" evidence="1">
    <location>
        <begin position="106"/>
        <end position="126"/>
    </location>
</feature>
<dbReference type="Ensembl" id="ENSMALT00000017919.1">
    <property type="protein sequence ID" value="ENSMALP00000017578.1"/>
    <property type="gene ID" value="ENSMALG00000012261.1"/>
</dbReference>
<feature type="compositionally biased region" description="Acidic residues" evidence="1">
    <location>
        <begin position="127"/>
        <end position="149"/>
    </location>
</feature>
<feature type="region of interest" description="Disordered" evidence="1">
    <location>
        <begin position="1"/>
        <end position="23"/>
    </location>
</feature>
<feature type="compositionally biased region" description="Acidic residues" evidence="1">
    <location>
        <begin position="66"/>
        <end position="91"/>
    </location>
</feature>
<feature type="compositionally biased region" description="Pro residues" evidence="1">
    <location>
        <begin position="654"/>
        <end position="663"/>
    </location>
</feature>
<reference evidence="2" key="1">
    <citation type="submission" date="2025-08" db="UniProtKB">
        <authorList>
            <consortium name="Ensembl"/>
        </authorList>
    </citation>
    <scope>IDENTIFICATION</scope>
</reference>
<feature type="compositionally biased region" description="Polar residues" evidence="1">
    <location>
        <begin position="511"/>
        <end position="527"/>
    </location>
</feature>
<sequence length="685" mass="73423">MDVMEEKKTAEEAIEEEKDDAEEMTEWFPDAAAEEVEVAMLPQEVDEGVDVVVGDDTVYTAKHTDDDDEEKPDDDDDDDEEMRTEPDDEEFTIVHECQTNYSHSSADGEERAEEVVEIEHTEQKSDQEEDEEANQPVADETEQGMEQESVEMSHLDLEDMENDQTEAPEQAVVSAKPPSLSLPTSHFDTQPQESGAITPSKISTTTLHINLVSPSSEKATSFFQKSPITAEPKENSAVSGKQSTASTEEEQADCAEEVEEEAPPPASVVEVVSQPSRSSDHSKVRFTIAPVWQRSHSLTPPSSPSACVPSSPSAATGPGDEEVGAASTKDPAVEAQPTGSAKAELVLSPSKTRNAGSSTAKPQDSAADIEESSVIVEGNPDNPFGVRLRKTPVLHRLSSEEESPSEPLIQPTICKAEPPQPTGVKPLINQPNGNKPALPKKPDVHGDSGGKTKCISGPAIGCGVSGGSDSPSWISVARQKQMIYKDNSLDEITVKKEGQERKSSLPVYISSAASRQQSSHTAESANKVSPLEISKPPESLEKDTRRALAPPTPVPPQPLKSQLLPCPVSPKPPSQPYPASRTLSPPTPVPRKSSSSPSPPSLSKCATFVPSSKTNEPQDMVLTSSPFSDRTALEKSGTRAPGLSGQTSSSQRGLPPPALPQDEPPWMALAKKKAKAWSEMPQIVQ</sequence>
<feature type="region of interest" description="Disordered" evidence="1">
    <location>
        <begin position="484"/>
        <end position="665"/>
    </location>
</feature>
<keyword evidence="3" id="KW-1185">Reference proteome</keyword>
<reference evidence="2" key="2">
    <citation type="submission" date="2025-09" db="UniProtKB">
        <authorList>
            <consortium name="Ensembl"/>
        </authorList>
    </citation>
    <scope>IDENTIFICATION</scope>
</reference>
<feature type="compositionally biased region" description="Polar residues" evidence="1">
    <location>
        <begin position="215"/>
        <end position="227"/>
    </location>
</feature>
<feature type="compositionally biased region" description="Basic and acidic residues" evidence="1">
    <location>
        <begin position="440"/>
        <end position="450"/>
    </location>
</feature>
<feature type="compositionally biased region" description="Acidic residues" evidence="1">
    <location>
        <begin position="247"/>
        <end position="262"/>
    </location>
</feature>
<feature type="compositionally biased region" description="Polar residues" evidence="1">
    <location>
        <begin position="181"/>
        <end position="201"/>
    </location>
</feature>